<evidence type="ECO:0000256" key="1">
    <source>
        <dbReference type="PROSITE-ProRule" id="PRU00285"/>
    </source>
</evidence>
<name>A0A840NDL9_9PSEU</name>
<organism evidence="4 5">
    <name type="scientific">Saccharopolyspora gloriosae</name>
    <dbReference type="NCBI Taxonomy" id="455344"/>
    <lineage>
        <taxon>Bacteria</taxon>
        <taxon>Bacillati</taxon>
        <taxon>Actinomycetota</taxon>
        <taxon>Actinomycetes</taxon>
        <taxon>Pseudonocardiales</taxon>
        <taxon>Pseudonocardiaceae</taxon>
        <taxon>Saccharopolyspora</taxon>
    </lineage>
</organism>
<evidence type="ECO:0000313" key="4">
    <source>
        <dbReference type="EMBL" id="MBB5070020.1"/>
    </source>
</evidence>
<dbReference type="RefSeq" id="WP_246456845.1">
    <property type="nucleotide sequence ID" value="NZ_JACHIV010000001.1"/>
</dbReference>
<dbReference type="AlphaFoldDB" id="A0A840NDL9"/>
<sequence length="135" mass="15009">MIQLTPRRGTPMPDLLERLGSRGPFGDHHPVKVETYAEEGELIVRCELPGMNPERDIHLTVEGTVLKISAKRGREEHGYHHTEFQYGAFTRSLTLPAGADADQIKADYDAGILTIRIPLRESGAGKEIPVARRGR</sequence>
<evidence type="ECO:0000313" key="5">
    <source>
        <dbReference type="Proteomes" id="UP000580474"/>
    </source>
</evidence>
<dbReference type="InterPro" id="IPR008978">
    <property type="entry name" value="HSP20-like_chaperone"/>
</dbReference>
<accession>A0A840NDL9</accession>
<feature type="domain" description="SHSP" evidence="3">
    <location>
        <begin position="22"/>
        <end position="133"/>
    </location>
</feature>
<dbReference type="PANTHER" id="PTHR11527">
    <property type="entry name" value="HEAT-SHOCK PROTEIN 20 FAMILY MEMBER"/>
    <property type="match status" value="1"/>
</dbReference>
<comment type="caution">
    <text evidence="4">The sequence shown here is derived from an EMBL/GenBank/DDBJ whole genome shotgun (WGS) entry which is preliminary data.</text>
</comment>
<dbReference type="Pfam" id="PF00011">
    <property type="entry name" value="HSP20"/>
    <property type="match status" value="1"/>
</dbReference>
<dbReference type="Proteomes" id="UP000580474">
    <property type="component" value="Unassembled WGS sequence"/>
</dbReference>
<gene>
    <name evidence="4" type="ORF">BJ969_003108</name>
</gene>
<dbReference type="CDD" id="cd06464">
    <property type="entry name" value="ACD_sHsps-like"/>
    <property type="match status" value="1"/>
</dbReference>
<dbReference type="Gene3D" id="2.60.40.790">
    <property type="match status" value="1"/>
</dbReference>
<dbReference type="SUPFAM" id="SSF49764">
    <property type="entry name" value="HSP20-like chaperones"/>
    <property type="match status" value="1"/>
</dbReference>
<dbReference type="EMBL" id="JACHIV010000001">
    <property type="protein sequence ID" value="MBB5070020.1"/>
    <property type="molecule type" value="Genomic_DNA"/>
</dbReference>
<keyword evidence="5" id="KW-1185">Reference proteome</keyword>
<evidence type="ECO:0000256" key="2">
    <source>
        <dbReference type="RuleBase" id="RU003616"/>
    </source>
</evidence>
<evidence type="ECO:0000259" key="3">
    <source>
        <dbReference type="PROSITE" id="PS01031"/>
    </source>
</evidence>
<comment type="similarity">
    <text evidence="1 2">Belongs to the small heat shock protein (HSP20) family.</text>
</comment>
<dbReference type="PROSITE" id="PS01031">
    <property type="entry name" value="SHSP"/>
    <property type="match status" value="1"/>
</dbReference>
<dbReference type="InterPro" id="IPR002068">
    <property type="entry name" value="A-crystallin/Hsp20_dom"/>
</dbReference>
<proteinExistence type="inferred from homology"/>
<protein>
    <submittedName>
        <fullName evidence="4">HSP20 family molecular chaperone IbpA</fullName>
    </submittedName>
</protein>
<reference evidence="4 5" key="1">
    <citation type="submission" date="2020-08" db="EMBL/GenBank/DDBJ databases">
        <title>Sequencing the genomes of 1000 actinobacteria strains.</title>
        <authorList>
            <person name="Klenk H.-P."/>
        </authorList>
    </citation>
    <scope>NUCLEOTIDE SEQUENCE [LARGE SCALE GENOMIC DNA]</scope>
    <source>
        <strain evidence="4 5">DSM 45582</strain>
    </source>
</reference>
<dbReference type="InterPro" id="IPR031107">
    <property type="entry name" value="Small_HSP"/>
</dbReference>